<sequence length="341" mass="36879">MSQHPSAQLQSIISFSLLFSLLLVPLPTATLDALPDPVPDPVQQQNFFPTTPQSPPATTVASFPEQSALSGCPLNLPDELFGAVKASCTAGEDGSGQLHRSQCCPVLGAWLYWAYSDTALDREVGPGQITSYEMMPVLPDDSELCVDSVERAMREKGIELGKANETCDVVYCYCGIRLHALSCPASFYVSEQGKVAGDERVERLERDCLNGNASRAACSKCLKSLYQLKSGKMGSSGKSVDRRTSKMRSRDCELMGLTWLLAKNRTAYIATVTAVLRAMMMSSDGSDPSSCSLNSDGMPLAVDSSEISIQSSAPTFGSDFYLILFLLCLLYIRQQSCNLAL</sequence>
<reference evidence="4" key="1">
    <citation type="submission" date="2023-05" db="EMBL/GenBank/DDBJ databases">
        <title>Nepenthes gracilis genome sequencing.</title>
        <authorList>
            <person name="Fukushima K."/>
        </authorList>
    </citation>
    <scope>NUCLEOTIDE SEQUENCE</scope>
    <source>
        <strain evidence="4">SING2019-196</strain>
    </source>
</reference>
<evidence type="ECO:0000259" key="3">
    <source>
        <dbReference type="Pfam" id="PF19160"/>
    </source>
</evidence>
<feature type="compositionally biased region" description="Polar residues" evidence="1">
    <location>
        <begin position="46"/>
        <end position="61"/>
    </location>
</feature>
<feature type="domain" description="SPARK" evidence="3">
    <location>
        <begin position="69"/>
        <end position="236"/>
    </location>
</feature>
<protein>
    <recommendedName>
        <fullName evidence="3">SPARK domain-containing protein</fullName>
    </recommendedName>
</protein>
<gene>
    <name evidence="4" type="ORF">Nepgr_023226</name>
</gene>
<dbReference type="EMBL" id="BSYO01000023">
    <property type="protein sequence ID" value="GMH21384.1"/>
    <property type="molecule type" value="Genomic_DNA"/>
</dbReference>
<organism evidence="4 5">
    <name type="scientific">Nepenthes gracilis</name>
    <name type="common">Slender pitcher plant</name>
    <dbReference type="NCBI Taxonomy" id="150966"/>
    <lineage>
        <taxon>Eukaryota</taxon>
        <taxon>Viridiplantae</taxon>
        <taxon>Streptophyta</taxon>
        <taxon>Embryophyta</taxon>
        <taxon>Tracheophyta</taxon>
        <taxon>Spermatophyta</taxon>
        <taxon>Magnoliopsida</taxon>
        <taxon>eudicotyledons</taxon>
        <taxon>Gunneridae</taxon>
        <taxon>Pentapetalae</taxon>
        <taxon>Caryophyllales</taxon>
        <taxon>Nepenthaceae</taxon>
        <taxon>Nepenthes</taxon>
    </lineage>
</organism>
<name>A0AAD3T2F9_NEPGR</name>
<evidence type="ECO:0000256" key="2">
    <source>
        <dbReference type="SAM" id="SignalP"/>
    </source>
</evidence>
<dbReference type="InterPro" id="IPR043891">
    <property type="entry name" value="SPARK"/>
</dbReference>
<evidence type="ECO:0000313" key="5">
    <source>
        <dbReference type="Proteomes" id="UP001279734"/>
    </source>
</evidence>
<keyword evidence="2" id="KW-0732">Signal</keyword>
<feature type="region of interest" description="Disordered" evidence="1">
    <location>
        <begin position="35"/>
        <end position="61"/>
    </location>
</feature>
<keyword evidence="5" id="KW-1185">Reference proteome</keyword>
<dbReference type="Pfam" id="PF19160">
    <property type="entry name" value="SPARK"/>
    <property type="match status" value="1"/>
</dbReference>
<accession>A0AAD3T2F9</accession>
<proteinExistence type="predicted"/>
<feature type="chain" id="PRO_5042135268" description="SPARK domain-containing protein" evidence="2">
    <location>
        <begin position="34"/>
        <end position="341"/>
    </location>
</feature>
<comment type="caution">
    <text evidence="4">The sequence shown here is derived from an EMBL/GenBank/DDBJ whole genome shotgun (WGS) entry which is preliminary data.</text>
</comment>
<dbReference type="AlphaFoldDB" id="A0AAD3T2F9"/>
<dbReference type="PANTHER" id="PTHR34056">
    <property type="entry name" value="GPI-ANCHORED PROTEIN"/>
    <property type="match status" value="1"/>
</dbReference>
<evidence type="ECO:0000313" key="4">
    <source>
        <dbReference type="EMBL" id="GMH21384.1"/>
    </source>
</evidence>
<dbReference type="PANTHER" id="PTHR34056:SF1">
    <property type="entry name" value="GPI-ANCHORED PROTEIN"/>
    <property type="match status" value="1"/>
</dbReference>
<dbReference type="InterPro" id="IPR040376">
    <property type="entry name" value="At4g28100-like"/>
</dbReference>
<feature type="signal peptide" evidence="2">
    <location>
        <begin position="1"/>
        <end position="33"/>
    </location>
</feature>
<dbReference type="Proteomes" id="UP001279734">
    <property type="component" value="Unassembled WGS sequence"/>
</dbReference>
<evidence type="ECO:0000256" key="1">
    <source>
        <dbReference type="SAM" id="MobiDB-lite"/>
    </source>
</evidence>